<sequence>MEYQHELLPYSHAPRGSLLVTSYWFFINHIYKKRWMSTLKKRTAVLLRLNLVTIALATAFPSKSESIDERIPQVVKASHYQQDIDVSEYWKSEKLDGIRALWTGKMLVTQNGNPIYAPDWFIEKLPPIRFEGELWAGRGNFHLVQQTVLDDIPNDAAWKKIDLMLFDMPDSAGDYQKRYYNILAWVSQLDVQHVKYIEHTPIKTEKELFSQLNSVSEKLGEGLMLRKVTSRYQAGRSNDLLKLKKHQDAEALVIGYKSGTGKYKGKMGSILVRTGEGVEFYIGSGFTDEMRLLPPTLGSTVTYRYNGYTQNGVPKFARYLRERPNR</sequence>
<dbReference type="Gene3D" id="3.30.470.30">
    <property type="entry name" value="DNA ligase/mRNA capping enzyme"/>
    <property type="match status" value="1"/>
</dbReference>
<evidence type="ECO:0000256" key="1">
    <source>
        <dbReference type="ARBA" id="ARBA00022598"/>
    </source>
</evidence>
<keyword evidence="2" id="KW-0235">DNA replication</keyword>
<dbReference type="GO" id="GO:0006260">
    <property type="term" value="P:DNA replication"/>
    <property type="evidence" value="ECO:0007669"/>
    <property type="project" value="UniProtKB-KW"/>
</dbReference>
<comment type="caution">
    <text evidence="6">The sequence shown here is derived from an EMBL/GenBank/DDBJ whole genome shotgun (WGS) entry which is preliminary data.</text>
</comment>
<feature type="domain" description="DNA ligase OB-like" evidence="5">
    <location>
        <begin position="259"/>
        <end position="323"/>
    </location>
</feature>
<dbReference type="Proteomes" id="UP000094165">
    <property type="component" value="Unassembled WGS sequence"/>
</dbReference>
<dbReference type="SUPFAM" id="SSF56091">
    <property type="entry name" value="DNA ligase/mRNA capping enzyme, catalytic domain"/>
    <property type="match status" value="1"/>
</dbReference>
<dbReference type="PROSITE" id="PS00333">
    <property type="entry name" value="DNA_LIGASE_A2"/>
    <property type="match status" value="1"/>
</dbReference>
<dbReference type="GO" id="GO:0006281">
    <property type="term" value="P:DNA repair"/>
    <property type="evidence" value="ECO:0007669"/>
    <property type="project" value="UniProtKB-KW"/>
</dbReference>
<dbReference type="CDD" id="cd08041">
    <property type="entry name" value="OBF_kDNA_ligase_like"/>
    <property type="match status" value="1"/>
</dbReference>
<dbReference type="InterPro" id="IPR050326">
    <property type="entry name" value="NAD_dep_DNA_ligaseB"/>
</dbReference>
<gene>
    <name evidence="6" type="ORF">A130_09600</name>
</gene>
<dbReference type="AlphaFoldDB" id="A0A1E5CLE5"/>
<evidence type="ECO:0000313" key="6">
    <source>
        <dbReference type="EMBL" id="OEE69529.1"/>
    </source>
</evidence>
<evidence type="ECO:0000256" key="2">
    <source>
        <dbReference type="ARBA" id="ARBA00022705"/>
    </source>
</evidence>
<keyword evidence="1 6" id="KW-0436">Ligase</keyword>
<organism evidence="6 7">
    <name type="scientific">Vibrio genomosp. F6 str. FF-238</name>
    <dbReference type="NCBI Taxonomy" id="1191298"/>
    <lineage>
        <taxon>Bacteria</taxon>
        <taxon>Pseudomonadati</taxon>
        <taxon>Pseudomonadota</taxon>
        <taxon>Gammaproteobacteria</taxon>
        <taxon>Vibrionales</taxon>
        <taxon>Vibrionaceae</taxon>
        <taxon>Vibrio</taxon>
    </lineage>
</organism>
<dbReference type="InterPro" id="IPR012340">
    <property type="entry name" value="NA-bd_OB-fold"/>
</dbReference>
<dbReference type="Gene3D" id="3.30.1490.70">
    <property type="match status" value="1"/>
</dbReference>
<dbReference type="Pfam" id="PF14743">
    <property type="entry name" value="DNA_ligase_OB_2"/>
    <property type="match status" value="1"/>
</dbReference>
<keyword evidence="3" id="KW-0227">DNA damage</keyword>
<evidence type="ECO:0000313" key="7">
    <source>
        <dbReference type="Proteomes" id="UP000094165"/>
    </source>
</evidence>
<reference evidence="6 7" key="1">
    <citation type="journal article" date="2012" name="Science">
        <title>Ecological populations of bacteria act as socially cohesive units of antibiotic production and resistance.</title>
        <authorList>
            <person name="Cordero O.X."/>
            <person name="Wildschutte H."/>
            <person name="Kirkup B."/>
            <person name="Proehl S."/>
            <person name="Ngo L."/>
            <person name="Hussain F."/>
            <person name="Le Roux F."/>
            <person name="Mincer T."/>
            <person name="Polz M.F."/>
        </authorList>
    </citation>
    <scope>NUCLEOTIDE SEQUENCE [LARGE SCALE GENOMIC DNA]</scope>
    <source>
        <strain evidence="6 7">FF-238</strain>
    </source>
</reference>
<dbReference type="CDD" id="cd07896">
    <property type="entry name" value="Adenylation_kDNA_ligase_like"/>
    <property type="match status" value="1"/>
</dbReference>
<dbReference type="Gene3D" id="2.40.50.140">
    <property type="entry name" value="Nucleic acid-binding proteins"/>
    <property type="match status" value="1"/>
</dbReference>
<protein>
    <submittedName>
        <fullName evidence="6">DNA ligase</fullName>
    </submittedName>
</protein>
<name>A0A1E5CLE5_9VIBR</name>
<accession>A0A1E5CLE5</accession>
<keyword evidence="7" id="KW-1185">Reference proteome</keyword>
<proteinExistence type="predicted"/>
<evidence type="ECO:0000259" key="5">
    <source>
        <dbReference type="Pfam" id="PF14743"/>
    </source>
</evidence>
<dbReference type="InterPro" id="IPR029319">
    <property type="entry name" value="DNA_ligase_OB"/>
</dbReference>
<keyword evidence="4" id="KW-0234">DNA repair</keyword>
<dbReference type="PANTHER" id="PTHR47810:SF1">
    <property type="entry name" value="DNA LIGASE B"/>
    <property type="match status" value="1"/>
</dbReference>
<dbReference type="InterPro" id="IPR016059">
    <property type="entry name" value="DNA_ligase_ATP-dep_CS"/>
</dbReference>
<dbReference type="NCBIfam" id="NF006592">
    <property type="entry name" value="PRK09125.1"/>
    <property type="match status" value="1"/>
</dbReference>
<dbReference type="SUPFAM" id="SSF50249">
    <property type="entry name" value="Nucleic acid-binding proteins"/>
    <property type="match status" value="1"/>
</dbReference>
<dbReference type="GO" id="GO:0003909">
    <property type="term" value="F:DNA ligase activity"/>
    <property type="evidence" value="ECO:0007669"/>
    <property type="project" value="InterPro"/>
</dbReference>
<evidence type="ECO:0000256" key="4">
    <source>
        <dbReference type="ARBA" id="ARBA00023204"/>
    </source>
</evidence>
<dbReference type="PANTHER" id="PTHR47810">
    <property type="entry name" value="DNA LIGASE"/>
    <property type="match status" value="1"/>
</dbReference>
<evidence type="ECO:0000256" key="3">
    <source>
        <dbReference type="ARBA" id="ARBA00022763"/>
    </source>
</evidence>
<dbReference type="EMBL" id="AJYW02000313">
    <property type="protein sequence ID" value="OEE69529.1"/>
    <property type="molecule type" value="Genomic_DNA"/>
</dbReference>